<evidence type="ECO:0000313" key="2">
    <source>
        <dbReference type="EMBL" id="KRG77151.1"/>
    </source>
</evidence>
<accession>A0A0R0D4T6</accession>
<feature type="signal peptide" evidence="1">
    <location>
        <begin position="1"/>
        <end position="17"/>
    </location>
</feature>
<dbReference type="PATRIC" id="fig|517011.3.peg.2152"/>
<organism evidence="2 3">
    <name type="scientific">Stenotrophomonas chelatiphaga</name>
    <dbReference type="NCBI Taxonomy" id="517011"/>
    <lineage>
        <taxon>Bacteria</taxon>
        <taxon>Pseudomonadati</taxon>
        <taxon>Pseudomonadota</taxon>
        <taxon>Gammaproteobacteria</taxon>
        <taxon>Lysobacterales</taxon>
        <taxon>Lysobacteraceae</taxon>
        <taxon>Stenotrophomonas</taxon>
    </lineage>
</organism>
<gene>
    <name evidence="2" type="ORF">ABB28_01975</name>
</gene>
<evidence type="ECO:0008006" key="4">
    <source>
        <dbReference type="Google" id="ProtNLM"/>
    </source>
</evidence>
<sequence length="403" mass="42440">MPLATALALLLTGGASAAPLFEIAEGRAARAGADAGWARLQADPSTDAVQALRMNVAALSDDRLELPLGGQVLQVRRIREEATADGGMVWYGAEQDAAAPLAVSAQGATVPASVILVRAADGSVTGTLRHHQDRYDVRPVGAGEHALVKVNEGGLPPQHPLGMPSLPAPPPAPDAQVRSGDPGAWATIRVLVIATQGAINAYGGNMRAKAELAVAESNQGYRNGWTNIRMELADYRTTWFPDGRMGEDLGRLQNPRDGQLDEVHAVRDAVGADVVVLLTDGKDACGVGYINAPASHAFAVVGWRCATGNYTFAHEIGHVLGANHDRANASGSPYPYGHGYQFSLPSGERFRTIMSYDCPGGCTRLNTWSNPDITYGGARTGDAATADNQRVLAQRKHVVAGFR</sequence>
<comment type="caution">
    <text evidence="2">The sequence shown here is derived from an EMBL/GenBank/DDBJ whole genome shotgun (WGS) entry which is preliminary data.</text>
</comment>
<evidence type="ECO:0000313" key="3">
    <source>
        <dbReference type="Proteomes" id="UP000051386"/>
    </source>
</evidence>
<keyword evidence="3" id="KW-1185">Reference proteome</keyword>
<dbReference type="Proteomes" id="UP000051386">
    <property type="component" value="Unassembled WGS sequence"/>
</dbReference>
<name>A0A0R0D4T6_9GAMM</name>
<dbReference type="EMBL" id="LDJK01000005">
    <property type="protein sequence ID" value="KRG77151.1"/>
    <property type="molecule type" value="Genomic_DNA"/>
</dbReference>
<dbReference type="Pfam" id="PF13688">
    <property type="entry name" value="Reprolysin_5"/>
    <property type="match status" value="1"/>
</dbReference>
<dbReference type="SUPFAM" id="SSF55486">
    <property type="entry name" value="Metalloproteases ('zincins'), catalytic domain"/>
    <property type="match status" value="1"/>
</dbReference>
<evidence type="ECO:0000256" key="1">
    <source>
        <dbReference type="SAM" id="SignalP"/>
    </source>
</evidence>
<dbReference type="GO" id="GO:0008237">
    <property type="term" value="F:metallopeptidase activity"/>
    <property type="evidence" value="ECO:0007669"/>
    <property type="project" value="InterPro"/>
</dbReference>
<protein>
    <recommendedName>
        <fullName evidence="4">Peptidyl-Asp metalloendopeptidase</fullName>
    </recommendedName>
</protein>
<reference evidence="2 3" key="1">
    <citation type="submission" date="2015-05" db="EMBL/GenBank/DDBJ databases">
        <title>Genome sequencing and analysis of members of genus Stenotrophomonas.</title>
        <authorList>
            <person name="Patil P.P."/>
            <person name="Midha S."/>
            <person name="Patil P.B."/>
        </authorList>
    </citation>
    <scope>NUCLEOTIDE SEQUENCE [LARGE SCALE GENOMIC DNA]</scope>
    <source>
        <strain evidence="2 3">DSM 21508</strain>
    </source>
</reference>
<dbReference type="AlphaFoldDB" id="A0A0R0D4T6"/>
<dbReference type="Gene3D" id="3.40.390.10">
    <property type="entry name" value="Collagenase (Catalytic Domain)"/>
    <property type="match status" value="1"/>
</dbReference>
<dbReference type="InterPro" id="IPR024079">
    <property type="entry name" value="MetalloPept_cat_dom_sf"/>
</dbReference>
<feature type="chain" id="PRO_5006395101" description="Peptidyl-Asp metalloendopeptidase" evidence="1">
    <location>
        <begin position="18"/>
        <end position="403"/>
    </location>
</feature>
<proteinExistence type="predicted"/>
<keyword evidence="1" id="KW-0732">Signal</keyword>